<dbReference type="InterPro" id="IPR016167">
    <property type="entry name" value="FAD-bd_PCMH_sub1"/>
</dbReference>
<keyword evidence="3" id="KW-0274">FAD</keyword>
<evidence type="ECO:0000256" key="2">
    <source>
        <dbReference type="ARBA" id="ARBA00022630"/>
    </source>
</evidence>
<evidence type="ECO:0000256" key="3">
    <source>
        <dbReference type="ARBA" id="ARBA00022827"/>
    </source>
</evidence>
<dbReference type="PANTHER" id="PTHR11748:SF111">
    <property type="entry name" value="D-LACTATE DEHYDROGENASE, MITOCHONDRIAL-RELATED"/>
    <property type="match status" value="1"/>
</dbReference>
<dbReference type="InterPro" id="IPR006094">
    <property type="entry name" value="Oxid_FAD_bind_N"/>
</dbReference>
<dbReference type="Gene3D" id="3.30.465.10">
    <property type="match status" value="1"/>
</dbReference>
<sequence>MGELWRALAAWRSIVGDAHVLADPAARRAAARATFSTTHAPSCIVRPGTLAELQACVRAAAAAGVPVYPSSRGRNLGYGSRVPTRDGAAILDLARLDAIAALDLDLGTVSIEPGVTFAALGERLRGSGFTIARTGAPPDASVLANGLERGIGRGRHGTRADRLCGLHVVLADGSLLRTGFDREPAARCRGLSRFGLGPGLDGMFFQSRLGVVARATLWLTPRPAWSQALRFTLDRRERLAAVIDALRPLKLADALPHTISLYNDRRLLTLAGRRPDCPEGQALSQAAVDRHNPAGPRARWLGQLVIDGPDAAVGAATLALVEACLKGHVDGLSARSRGEPEALAGAGALARLYWARGEPPALPDPLADECGLLWCAPVVPARGAELAATIAWLEDQVLAHGFDPAVSVQWAEPRVIHVVLALLFDRRRAGEDARALACHDAVLRGLAARGLLPYRLGLPSMHLSRGTDPVYAATLAKIRRALDPADILAPGRYDGAEPGEMSEGTGGEFVAAAISIAGDELKEMAEGAGDALAADAISRAAAASGDLRAGFLSGAAGDVPANVVTPAGPARRWQFGRVELTSAEIELRGRLGESLVSVVASMPAPLRAGATAFLDAEARGRGPAAVLRKFPPPLWSYLLLFGEALGAELAAEAGLGQSLALLLHLLDDHLCDGQLRCEPALLQLRTRAWSRFEGSIARLAAGLAGAEAFASLQIDRHFAAVDRARGAIELEAALVGARGEMATWLIVPGLCAWRAGGLAARDVLVGALERLFVAWRIVDDLDDVADDARRGAVNLVLAGSNGDRAAADTLAARARHELACAAAEADAHGWSRLGAQFLALARPLVAAT</sequence>
<dbReference type="InterPro" id="IPR016170">
    <property type="entry name" value="Cytok_DH_C_sf"/>
</dbReference>
<dbReference type="InterPro" id="IPR016164">
    <property type="entry name" value="FAD-linked_Oxase-like_C"/>
</dbReference>
<name>A0ABS7U6M8_9BACT</name>
<dbReference type="RefSeq" id="WP_224197691.1">
    <property type="nucleotide sequence ID" value="NZ_JAIRAU010000059.1"/>
</dbReference>
<comment type="caution">
    <text evidence="5">The sequence shown here is derived from an EMBL/GenBank/DDBJ whole genome shotgun (WGS) entry which is preliminary data.</text>
</comment>
<dbReference type="Proteomes" id="UP001139031">
    <property type="component" value="Unassembled WGS sequence"/>
</dbReference>
<dbReference type="PANTHER" id="PTHR11748">
    <property type="entry name" value="D-LACTATE DEHYDROGENASE"/>
    <property type="match status" value="1"/>
</dbReference>
<dbReference type="Pfam" id="PF01565">
    <property type="entry name" value="FAD_binding_4"/>
    <property type="match status" value="1"/>
</dbReference>
<protein>
    <submittedName>
        <fullName evidence="5">FAD-binding oxidoreductase</fullName>
    </submittedName>
</protein>
<accession>A0ABS7U6M8</accession>
<evidence type="ECO:0000259" key="4">
    <source>
        <dbReference type="PROSITE" id="PS51387"/>
    </source>
</evidence>
<keyword evidence="2" id="KW-0285">Flavoprotein</keyword>
<keyword evidence="6" id="KW-1185">Reference proteome</keyword>
<dbReference type="PROSITE" id="PS51387">
    <property type="entry name" value="FAD_PCMH"/>
    <property type="match status" value="1"/>
</dbReference>
<evidence type="ECO:0000256" key="1">
    <source>
        <dbReference type="ARBA" id="ARBA00008000"/>
    </source>
</evidence>
<reference evidence="5" key="1">
    <citation type="submission" date="2021-08" db="EMBL/GenBank/DDBJ databases">
        <authorList>
            <person name="Stevens D.C."/>
        </authorList>
    </citation>
    <scope>NUCLEOTIDE SEQUENCE</scope>
    <source>
        <strain evidence="5">DSM 53165</strain>
    </source>
</reference>
<dbReference type="InterPro" id="IPR016166">
    <property type="entry name" value="FAD-bd_PCMH"/>
</dbReference>
<dbReference type="Gene3D" id="3.30.43.10">
    <property type="entry name" value="Uridine Diphospho-n-acetylenolpyruvylglucosamine Reductase, domain 2"/>
    <property type="match status" value="1"/>
</dbReference>
<evidence type="ECO:0000313" key="6">
    <source>
        <dbReference type="Proteomes" id="UP001139031"/>
    </source>
</evidence>
<evidence type="ECO:0000313" key="5">
    <source>
        <dbReference type="EMBL" id="MBZ5715952.1"/>
    </source>
</evidence>
<dbReference type="InterPro" id="IPR016169">
    <property type="entry name" value="FAD-bd_PCMH_sub2"/>
</dbReference>
<proteinExistence type="inferred from homology"/>
<dbReference type="Gene3D" id="3.40.462.10">
    <property type="entry name" value="FAD-linked oxidases, C-terminal domain"/>
    <property type="match status" value="1"/>
</dbReference>
<dbReference type="SUPFAM" id="SSF56176">
    <property type="entry name" value="FAD-binding/transporter-associated domain-like"/>
    <property type="match status" value="1"/>
</dbReference>
<gene>
    <name evidence="5" type="ORF">K7C98_42545</name>
</gene>
<feature type="domain" description="FAD-binding PCMH-type" evidence="4">
    <location>
        <begin position="37"/>
        <end position="222"/>
    </location>
</feature>
<dbReference type="SUPFAM" id="SSF55103">
    <property type="entry name" value="FAD-linked oxidases, C-terminal domain"/>
    <property type="match status" value="1"/>
</dbReference>
<comment type="similarity">
    <text evidence="1">Belongs to the FAD-binding oxidoreductase/transferase type 4 family.</text>
</comment>
<dbReference type="InterPro" id="IPR036318">
    <property type="entry name" value="FAD-bd_PCMH-like_sf"/>
</dbReference>
<organism evidence="5 6">
    <name type="scientific">Nannocystis pusilla</name>
    <dbReference type="NCBI Taxonomy" id="889268"/>
    <lineage>
        <taxon>Bacteria</taxon>
        <taxon>Pseudomonadati</taxon>
        <taxon>Myxococcota</taxon>
        <taxon>Polyangia</taxon>
        <taxon>Nannocystales</taxon>
        <taxon>Nannocystaceae</taxon>
        <taxon>Nannocystis</taxon>
    </lineage>
</organism>
<dbReference type="EMBL" id="JAIRAU010000059">
    <property type="protein sequence ID" value="MBZ5715952.1"/>
    <property type="molecule type" value="Genomic_DNA"/>
</dbReference>